<comment type="caution">
    <text evidence="1">The sequence shown here is derived from an EMBL/GenBank/DDBJ whole genome shotgun (WGS) entry which is preliminary data.</text>
</comment>
<keyword evidence="2" id="KW-1185">Reference proteome</keyword>
<name>A0A5C5XDJ7_9PLAN</name>
<reference evidence="1 2" key="1">
    <citation type="submission" date="2019-02" db="EMBL/GenBank/DDBJ databases">
        <title>Deep-cultivation of Planctomycetes and their phenomic and genomic characterization uncovers novel biology.</title>
        <authorList>
            <person name="Wiegand S."/>
            <person name="Jogler M."/>
            <person name="Boedeker C."/>
            <person name="Pinto D."/>
            <person name="Vollmers J."/>
            <person name="Rivas-Marin E."/>
            <person name="Kohn T."/>
            <person name="Peeters S.H."/>
            <person name="Heuer A."/>
            <person name="Rast P."/>
            <person name="Oberbeckmann S."/>
            <person name="Bunk B."/>
            <person name="Jeske O."/>
            <person name="Meyerdierks A."/>
            <person name="Storesund J.E."/>
            <person name="Kallscheuer N."/>
            <person name="Luecker S."/>
            <person name="Lage O.M."/>
            <person name="Pohl T."/>
            <person name="Merkel B.J."/>
            <person name="Hornburger P."/>
            <person name="Mueller R.-W."/>
            <person name="Bruemmer F."/>
            <person name="Labrenz M."/>
            <person name="Spormann A.M."/>
            <person name="Op Den Camp H."/>
            <person name="Overmann J."/>
            <person name="Amann R."/>
            <person name="Jetten M.S.M."/>
            <person name="Mascher T."/>
            <person name="Medema M.H."/>
            <person name="Devos D.P."/>
            <person name="Kaster A.-K."/>
            <person name="Ovreas L."/>
            <person name="Rohde M."/>
            <person name="Galperin M.Y."/>
            <person name="Jogler C."/>
        </authorList>
    </citation>
    <scope>NUCLEOTIDE SEQUENCE [LARGE SCALE GENOMIC DNA]</scope>
    <source>
        <strain evidence="1 2">Pan54</strain>
    </source>
</reference>
<evidence type="ECO:0000313" key="1">
    <source>
        <dbReference type="EMBL" id="TWT61176.1"/>
    </source>
</evidence>
<organism evidence="1 2">
    <name type="scientific">Rubinisphaera italica</name>
    <dbReference type="NCBI Taxonomy" id="2527969"/>
    <lineage>
        <taxon>Bacteria</taxon>
        <taxon>Pseudomonadati</taxon>
        <taxon>Planctomycetota</taxon>
        <taxon>Planctomycetia</taxon>
        <taxon>Planctomycetales</taxon>
        <taxon>Planctomycetaceae</taxon>
        <taxon>Rubinisphaera</taxon>
    </lineage>
</organism>
<dbReference type="AlphaFoldDB" id="A0A5C5XDJ7"/>
<protein>
    <recommendedName>
        <fullName evidence="3">DUF4185 domain-containing protein</fullName>
    </recommendedName>
</protein>
<gene>
    <name evidence="1" type="ORF">Pan54_19110</name>
</gene>
<sequence>MPRNCCRQSGSIQQVSGEPSQSGLGFSHDHCVKFEFPNYQVSGGWGRCAAPRVLYRCSSKDIESYMNQIRLYKIALLAGLIVLNLQAYSLAIEPCEIQVIDAQNQWPVPLVELTTNHQVRFVTDNAGRIAFDLPELMNVETWFSIEGHGYGVKPDGFGNRGVRLTPRPGETLIIEVHRQLPAKRLGRLTGAGIFAESQKLGKELDWKESGVLGSDSVQISQYNGKLFWAWGDTVVPEYPLGIFHMTSATSELNPLKTFEPPVRLEYNYFRDNRGKPRGVAQFPGKGPTWISRYTTLSDKDGKQHLVGAYVKIQPPLTAYESGLCVWNDETEQFDHHTVLWTKSKETTKPLLAHDGHPIFWTDATHKKWLFFGDPFPSLKMPATFESWSNPETWEYLEPQKTVTAADGNKSIDVHRGSIAWNDYRKKWIAVFTQNHGKESELGEIWYVEADHPTGPWDGAIKVVTHNKYTFYNPRLHPELTDADSPILLFEGTYTQQFSGNPEATPRYDYNQILYRLDLNDPVIVQSLQ</sequence>
<dbReference type="Proteomes" id="UP000316095">
    <property type="component" value="Unassembled WGS sequence"/>
</dbReference>
<accession>A0A5C5XDJ7</accession>
<evidence type="ECO:0000313" key="2">
    <source>
        <dbReference type="Proteomes" id="UP000316095"/>
    </source>
</evidence>
<proteinExistence type="predicted"/>
<dbReference type="EMBL" id="SJPG01000001">
    <property type="protein sequence ID" value="TWT61176.1"/>
    <property type="molecule type" value="Genomic_DNA"/>
</dbReference>
<evidence type="ECO:0008006" key="3">
    <source>
        <dbReference type="Google" id="ProtNLM"/>
    </source>
</evidence>